<dbReference type="SUPFAM" id="SSF141868">
    <property type="entry name" value="EAL domain-like"/>
    <property type="match status" value="1"/>
</dbReference>
<keyword evidence="1" id="KW-1133">Transmembrane helix</keyword>
<dbReference type="SMART" id="SM00267">
    <property type="entry name" value="GGDEF"/>
    <property type="match status" value="1"/>
</dbReference>
<evidence type="ECO:0000259" key="5">
    <source>
        <dbReference type="PROSITE" id="PS50887"/>
    </source>
</evidence>
<dbReference type="InterPro" id="IPR003018">
    <property type="entry name" value="GAF"/>
</dbReference>
<feature type="domain" description="GGDEF" evidence="5">
    <location>
        <begin position="688"/>
        <end position="821"/>
    </location>
</feature>
<dbReference type="InterPro" id="IPR035919">
    <property type="entry name" value="EAL_sf"/>
</dbReference>
<feature type="transmembrane region" description="Helical" evidence="1">
    <location>
        <begin position="36"/>
        <end position="55"/>
    </location>
</feature>
<dbReference type="PANTHER" id="PTHR44757:SF2">
    <property type="entry name" value="BIOFILM ARCHITECTURE MAINTENANCE PROTEIN MBAA"/>
    <property type="match status" value="1"/>
</dbReference>
<evidence type="ECO:0000259" key="2">
    <source>
        <dbReference type="PROSITE" id="PS50112"/>
    </source>
</evidence>
<evidence type="ECO:0000259" key="4">
    <source>
        <dbReference type="PROSITE" id="PS50883"/>
    </source>
</evidence>
<dbReference type="SMART" id="SM00065">
    <property type="entry name" value="GAF"/>
    <property type="match status" value="1"/>
</dbReference>
<dbReference type="Gene3D" id="3.30.70.270">
    <property type="match status" value="1"/>
</dbReference>
<dbReference type="InterPro" id="IPR035965">
    <property type="entry name" value="PAS-like_dom_sf"/>
</dbReference>
<feature type="transmembrane region" description="Helical" evidence="1">
    <location>
        <begin position="179"/>
        <end position="196"/>
    </location>
</feature>
<dbReference type="STRING" id="159087.Daro_3445"/>
<feature type="transmembrane region" description="Helical" evidence="1">
    <location>
        <begin position="61"/>
        <end position="79"/>
    </location>
</feature>
<dbReference type="PANTHER" id="PTHR44757">
    <property type="entry name" value="DIGUANYLATE CYCLASE DGCP"/>
    <property type="match status" value="1"/>
</dbReference>
<dbReference type="Gene3D" id="3.20.20.450">
    <property type="entry name" value="EAL domain"/>
    <property type="match status" value="1"/>
</dbReference>
<dbReference type="PROSITE" id="PS50113">
    <property type="entry name" value="PAC"/>
    <property type="match status" value="1"/>
</dbReference>
<dbReference type="eggNOG" id="COG2203">
    <property type="taxonomic scope" value="Bacteria"/>
</dbReference>
<dbReference type="AlphaFoldDB" id="Q47AF7"/>
<dbReference type="PROSITE" id="PS50112">
    <property type="entry name" value="PAS"/>
    <property type="match status" value="2"/>
</dbReference>
<feature type="transmembrane region" description="Helical" evidence="1">
    <location>
        <begin position="100"/>
        <end position="122"/>
    </location>
</feature>
<dbReference type="InterPro" id="IPR000700">
    <property type="entry name" value="PAS-assoc_C"/>
</dbReference>
<dbReference type="Pfam" id="PF08448">
    <property type="entry name" value="PAS_4"/>
    <property type="match status" value="2"/>
</dbReference>
<dbReference type="SUPFAM" id="SSF55781">
    <property type="entry name" value="GAF domain-like"/>
    <property type="match status" value="1"/>
</dbReference>
<dbReference type="InterPro" id="IPR029787">
    <property type="entry name" value="Nucleotide_cyclase"/>
</dbReference>
<dbReference type="HOGENOM" id="CLU_000445_70_20_4"/>
<dbReference type="PROSITE" id="PS50887">
    <property type="entry name" value="GGDEF"/>
    <property type="match status" value="1"/>
</dbReference>
<dbReference type="Gene3D" id="3.30.450.20">
    <property type="entry name" value="PAS domain"/>
    <property type="match status" value="2"/>
</dbReference>
<dbReference type="Pfam" id="PF00563">
    <property type="entry name" value="EAL"/>
    <property type="match status" value="1"/>
</dbReference>
<feature type="domain" description="PAS" evidence="2">
    <location>
        <begin position="234"/>
        <end position="308"/>
    </location>
</feature>
<dbReference type="NCBIfam" id="TIGR00254">
    <property type="entry name" value="GGDEF"/>
    <property type="match status" value="1"/>
</dbReference>
<dbReference type="NCBIfam" id="TIGR00229">
    <property type="entry name" value="sensory_box"/>
    <property type="match status" value="2"/>
</dbReference>
<name>Q47AF7_DECAR</name>
<dbReference type="KEGG" id="dar:Daro_3445"/>
<dbReference type="SMART" id="SM00052">
    <property type="entry name" value="EAL"/>
    <property type="match status" value="1"/>
</dbReference>
<evidence type="ECO:0000259" key="3">
    <source>
        <dbReference type="PROSITE" id="PS50113"/>
    </source>
</evidence>
<dbReference type="InterPro" id="IPR043128">
    <property type="entry name" value="Rev_trsase/Diguanyl_cyclase"/>
</dbReference>
<proteinExistence type="predicted"/>
<dbReference type="SMART" id="SM00091">
    <property type="entry name" value="PAS"/>
    <property type="match status" value="2"/>
</dbReference>
<accession>Q47AF7</accession>
<feature type="transmembrane region" description="Helical" evidence="1">
    <location>
        <begin position="128"/>
        <end position="148"/>
    </location>
</feature>
<dbReference type="GO" id="GO:0003824">
    <property type="term" value="F:catalytic activity"/>
    <property type="evidence" value="ECO:0007669"/>
    <property type="project" value="UniProtKB-ARBA"/>
</dbReference>
<dbReference type="InterPro" id="IPR000160">
    <property type="entry name" value="GGDEF_dom"/>
</dbReference>
<dbReference type="CDD" id="cd01949">
    <property type="entry name" value="GGDEF"/>
    <property type="match status" value="1"/>
</dbReference>
<dbReference type="CDD" id="cd01948">
    <property type="entry name" value="EAL"/>
    <property type="match status" value="1"/>
</dbReference>
<dbReference type="PROSITE" id="PS50883">
    <property type="entry name" value="EAL"/>
    <property type="match status" value="1"/>
</dbReference>
<dbReference type="SUPFAM" id="SSF55785">
    <property type="entry name" value="PYP-like sensor domain (PAS domain)"/>
    <property type="match status" value="2"/>
</dbReference>
<dbReference type="CDD" id="cd00130">
    <property type="entry name" value="PAS"/>
    <property type="match status" value="2"/>
</dbReference>
<feature type="domain" description="EAL" evidence="4">
    <location>
        <begin position="830"/>
        <end position="1087"/>
    </location>
</feature>
<keyword evidence="1" id="KW-0472">Membrane</keyword>
<dbReference type="EMBL" id="CP000089">
    <property type="protein sequence ID" value="AAZ48174.1"/>
    <property type="molecule type" value="Genomic_DNA"/>
</dbReference>
<dbReference type="Pfam" id="PF13185">
    <property type="entry name" value="GAF_2"/>
    <property type="match status" value="1"/>
</dbReference>
<protein>
    <submittedName>
        <fullName evidence="6">Diguanylate cyclase/phosphodiesterase with PAS/PAC sensor(S)</fullName>
    </submittedName>
</protein>
<feature type="domain" description="PAS" evidence="2">
    <location>
        <begin position="363"/>
        <end position="408"/>
    </location>
</feature>
<dbReference type="OrthoDB" id="9813903at2"/>
<dbReference type="eggNOG" id="COG5001">
    <property type="taxonomic scope" value="Bacteria"/>
</dbReference>
<keyword evidence="1" id="KW-0812">Transmembrane</keyword>
<gene>
    <name evidence="6" type="ordered locus">Daro_3445</name>
</gene>
<dbReference type="SUPFAM" id="SSF55073">
    <property type="entry name" value="Nucleotide cyclase"/>
    <property type="match status" value="1"/>
</dbReference>
<dbReference type="InterPro" id="IPR013656">
    <property type="entry name" value="PAS_4"/>
</dbReference>
<feature type="domain" description="PAC" evidence="3">
    <location>
        <begin position="309"/>
        <end position="362"/>
    </location>
</feature>
<dbReference type="Gene3D" id="3.30.450.40">
    <property type="match status" value="1"/>
</dbReference>
<sequence length="1094" mass="120529">MAMAMDILEDKLSPSTVGETANDVLRQQAVMLYRSFRSAAFGTVLASTFLVFVLWPHFSHATLLAWLIGMQAIVAGRAIQAHRLKGFLASAPGRERLHAWIRHFSYGLLLAGLHWGGTAFLFMSPENVSAAMFLLLVLTGVAASASILHTSLPATAVPFIALVLIPVAVRMYAFENVGSYASVAVLGFLLLLWAAARRGHRMLWNSIAVGLDNERLQHAIMADKLAAEGALRAAAQEYQEVFAHITDGLILIDVRDDASFRVAGANAAMAQIVGVPVESAIGKTFGELVEPELASQAEANYRRCVDLGDPIHYESEFRRSGVVRHFDSMLVPMSDGAGRVFRVIGIHRDITERKQLEVALAAREREFRTLVENSPEVIIRYDRDLRRVFSNPAFDQLLGVLPGETRGKEVSCCWAPRNISVDEFEAILQRVFASCRPEECLLEFRDERGSLVCLNYRLVPEFGLDGQVESVLGFGHNVSALKRQEALGRAKVHILERLGQGAELSEVLELVTALLEQESPGYLCSIMLLDEAGERLHIAAAASLPEKYCRAIEGVRIGDGIGSCGTAAWSGKEVFVENIATHPYWASYRDLPLKCGLRACWSFPIADSGGKVLGVFGIYRREPGLPSEAELESIRQAHHLAMVAIERNRIEAKLKYQASFDALTGLPNRSLFYIRLRDEMLRAARTGHGGALLFIDLDRFKEVNDSLGHESGDSLLVEAAERIRAQVRASDLVARLGGDEFVVVLPDVRAPEHLGLLAQAIVDALVVPFVLDGHQAYVSASVGIACYPQDAEDADILLSCADKAMYVAKELGRNGFCFFTESMQTSADYRLKLSHDLRSALADGQLLLHYQPIVEVESGRVVKAEALLRWRHPQRGMVPPDQFIHLAEETGLIHAIGDWVFQQAALTARDWAARMPAGAADCQISVNMSPRQFVKDGSEAGWLDYLKSIGLDPRYIGLEITEGLLLDERLHVAERLAAFRASGIQISLDDFGTGYSAMAYLKKYPIDYLKIDRTFVRDLVSDSGDRAIAQAMIFMASQLGLKTVAEGVETAEQRDLLQSFGCDLIQGYYYARPLPRDEFMAYLEQANVLSLPVA</sequence>
<dbReference type="InterPro" id="IPR029016">
    <property type="entry name" value="GAF-like_dom_sf"/>
</dbReference>
<dbReference type="InterPro" id="IPR000014">
    <property type="entry name" value="PAS"/>
</dbReference>
<evidence type="ECO:0000313" key="6">
    <source>
        <dbReference type="EMBL" id="AAZ48174.1"/>
    </source>
</evidence>
<dbReference type="FunFam" id="3.30.70.270:FF:000001">
    <property type="entry name" value="Diguanylate cyclase domain protein"/>
    <property type="match status" value="1"/>
</dbReference>
<evidence type="ECO:0000256" key="1">
    <source>
        <dbReference type="SAM" id="Phobius"/>
    </source>
</evidence>
<dbReference type="InterPro" id="IPR052155">
    <property type="entry name" value="Biofilm_reg_signaling"/>
</dbReference>
<reference evidence="6" key="1">
    <citation type="submission" date="2005-08" db="EMBL/GenBank/DDBJ databases">
        <title>Complete sequence of Dechloromonas aromatica RCB.</title>
        <authorList>
            <person name="Salinero K.K."/>
            <person name="Copeland A."/>
            <person name="Lucas S."/>
            <person name="Lapidus A."/>
            <person name="Barry K."/>
            <person name="Detter J.C."/>
            <person name="Glavina T."/>
            <person name="Hammon N."/>
            <person name="Israni S."/>
            <person name="Pitluck S."/>
            <person name="Di Bartolo G."/>
            <person name="Trong S."/>
            <person name="Schmutz J."/>
            <person name="Larimer F."/>
            <person name="Land M."/>
            <person name="Ivanova N."/>
            <person name="Richardson P."/>
        </authorList>
    </citation>
    <scope>NUCLEOTIDE SEQUENCE</scope>
    <source>
        <strain evidence="6">RCB</strain>
    </source>
</reference>
<dbReference type="InterPro" id="IPR001633">
    <property type="entry name" value="EAL_dom"/>
</dbReference>
<organism evidence="6">
    <name type="scientific">Dechloromonas aromatica (strain RCB)</name>
    <dbReference type="NCBI Taxonomy" id="159087"/>
    <lineage>
        <taxon>Bacteria</taxon>
        <taxon>Pseudomonadati</taxon>
        <taxon>Pseudomonadota</taxon>
        <taxon>Betaproteobacteria</taxon>
        <taxon>Rhodocyclales</taxon>
        <taxon>Azonexaceae</taxon>
        <taxon>Dechloromonas</taxon>
    </lineage>
</organism>
<dbReference type="Pfam" id="PF00990">
    <property type="entry name" value="GGDEF"/>
    <property type="match status" value="1"/>
</dbReference>